<dbReference type="InterPro" id="IPR002138">
    <property type="entry name" value="Pept_C14_p10"/>
</dbReference>
<organism evidence="4 5">
    <name type="scientific">Qingshengfaniella alkalisoli</name>
    <dbReference type="NCBI Taxonomy" id="2599296"/>
    <lineage>
        <taxon>Bacteria</taxon>
        <taxon>Pseudomonadati</taxon>
        <taxon>Pseudomonadota</taxon>
        <taxon>Alphaproteobacteria</taxon>
        <taxon>Rhodobacterales</taxon>
        <taxon>Paracoccaceae</taxon>
        <taxon>Qingshengfaniella</taxon>
    </lineage>
</organism>
<evidence type="ECO:0000256" key="1">
    <source>
        <dbReference type="ARBA" id="ARBA00010134"/>
    </source>
</evidence>
<dbReference type="KEGG" id="lit:FPZ52_14645"/>
<dbReference type="EMBL" id="CP042263">
    <property type="protein sequence ID" value="QDY70935.1"/>
    <property type="molecule type" value="Genomic_DNA"/>
</dbReference>
<dbReference type="SUPFAM" id="SSF52129">
    <property type="entry name" value="Caspase-like"/>
    <property type="match status" value="1"/>
</dbReference>
<geneLocation type="plasmid" evidence="4 5">
    <name>unnamed2</name>
</geneLocation>
<dbReference type="InterPro" id="IPR001309">
    <property type="entry name" value="Pept_C14_p20"/>
</dbReference>
<dbReference type="SMART" id="SM00671">
    <property type="entry name" value="SEL1"/>
    <property type="match status" value="5"/>
</dbReference>
<sequence length="673" mass="71030">MKLQLRFKRLTLACPAPSGFDATLRIFLIACVLALISSVSVQAETRLALVIGNGNYATVEPLENPVNDAADVAAALEGLDFEVLRGIDATAEQMNALIAEFAERSQTTDVSLFFYAGHGFQAASQNYLLPVDAVIQSADDVAAQTIQLNQITDALAKGDGQNLIFLDACRNNPLGDALAGTVESGLARIGDAAGFLFAFATQPDNVAYDGAGRNSPFTQALLGHIATPAQDVSSMMISVRKDVLAATGGKQVPWENSSLTRSFQFVPGDTVTSPETMLWQVAAKAQDPALMRIYLDRYPEGAHVSDVYAFLDEFQVAGLSADQNSAIRNLPARGNADVLEESLWDLARRTRSRPLIEVYLQQNPNGRFAQQAQVMLQSLPITETADAAPELRCEKLATHPRDATANTAGVPLAELARNATVAIESCRQAAADHPEQPHYTALLARALAAGGQRGEALTFYEQAASQGDLRAMVSLGLIKETGDGVPKDVPAAISLYERAAQGGSPDGAINLAVALFQGSGINQDIPRAIDLLKQASDAGSAIATYNLGVLTQDGVTGQPAEALDYFRRAVDLGEPRGYVAAAILLDEGRGVEADATAAAEMLLRGVAADSGQALAQLTDHAVNWSPDTLRAIQSRLQEAGLYDGAIDGVSGPMLQAGLQQWRNGGFIAASSAG</sequence>
<dbReference type="AlphaFoldDB" id="A0A5B8I9H9"/>
<dbReference type="OrthoDB" id="9816009at2"/>
<evidence type="ECO:0000259" key="2">
    <source>
        <dbReference type="PROSITE" id="PS50207"/>
    </source>
</evidence>
<evidence type="ECO:0000313" key="5">
    <source>
        <dbReference type="Proteomes" id="UP000318483"/>
    </source>
</evidence>
<dbReference type="SMART" id="SM00115">
    <property type="entry name" value="CASc"/>
    <property type="match status" value="1"/>
</dbReference>
<evidence type="ECO:0000259" key="3">
    <source>
        <dbReference type="PROSITE" id="PS50208"/>
    </source>
</evidence>
<dbReference type="Gene3D" id="3.40.50.1460">
    <property type="match status" value="1"/>
</dbReference>
<dbReference type="InterPro" id="IPR006597">
    <property type="entry name" value="Sel1-like"/>
</dbReference>
<dbReference type="Pfam" id="PF00656">
    <property type="entry name" value="Peptidase_C14"/>
    <property type="match status" value="1"/>
</dbReference>
<name>A0A5B8I9H9_9RHOB</name>
<dbReference type="InterPro" id="IPR052039">
    <property type="entry name" value="Caspase-related_regulators"/>
</dbReference>
<dbReference type="GO" id="GO:0006508">
    <property type="term" value="P:proteolysis"/>
    <property type="evidence" value="ECO:0007669"/>
    <property type="project" value="InterPro"/>
</dbReference>
<proteinExistence type="inferred from homology"/>
<accession>A0A5B8I9H9</accession>
<dbReference type="GO" id="GO:0004197">
    <property type="term" value="F:cysteine-type endopeptidase activity"/>
    <property type="evidence" value="ECO:0007669"/>
    <property type="project" value="InterPro"/>
</dbReference>
<dbReference type="SUPFAM" id="SSF81901">
    <property type="entry name" value="HCP-like"/>
    <property type="match status" value="1"/>
</dbReference>
<dbReference type="InterPro" id="IPR011990">
    <property type="entry name" value="TPR-like_helical_dom_sf"/>
</dbReference>
<dbReference type="Proteomes" id="UP000318483">
    <property type="component" value="Plasmid unnamed2"/>
</dbReference>
<dbReference type="RefSeq" id="WP_146366351.1">
    <property type="nucleotide sequence ID" value="NZ_CP042263.1"/>
</dbReference>
<reference evidence="4 5" key="1">
    <citation type="submission" date="2019-07" db="EMBL/GenBank/DDBJ databases">
        <title>Litoreibacter alkalisoli sp. nov., isolated from saline-alkaline soil.</title>
        <authorList>
            <person name="Wang S."/>
            <person name="Xu L."/>
            <person name="Xing Y.-T."/>
            <person name="Sun J.-Q."/>
        </authorList>
    </citation>
    <scope>NUCLEOTIDE SEQUENCE [LARGE SCALE GENOMIC DNA]</scope>
    <source>
        <strain evidence="4 5">LN3S51</strain>
        <plasmid evidence="4 5">unnamed2</plasmid>
    </source>
</reference>
<dbReference type="PANTHER" id="PTHR22576">
    <property type="entry name" value="MUCOSA ASSOCIATED LYMPHOID TISSUE LYMPHOMA TRANSLOCATION PROTEIN 1/PARACASPASE"/>
    <property type="match status" value="1"/>
</dbReference>
<dbReference type="InterPro" id="IPR015917">
    <property type="entry name" value="Pept_C14A"/>
</dbReference>
<dbReference type="Pfam" id="PF08238">
    <property type="entry name" value="Sel1"/>
    <property type="match status" value="5"/>
</dbReference>
<keyword evidence="5" id="KW-1185">Reference proteome</keyword>
<protein>
    <submittedName>
        <fullName evidence="4">Peptidase C14, caspase catalytic subunit p20</fullName>
    </submittedName>
</protein>
<comment type="similarity">
    <text evidence="1">Belongs to the peptidase C14A family.</text>
</comment>
<evidence type="ECO:0000313" key="4">
    <source>
        <dbReference type="EMBL" id="QDY70935.1"/>
    </source>
</evidence>
<feature type="domain" description="Caspase family p10" evidence="2">
    <location>
        <begin position="185"/>
        <end position="267"/>
    </location>
</feature>
<gene>
    <name evidence="4" type="ORF">FPZ52_14645</name>
</gene>
<keyword evidence="4" id="KW-0614">Plasmid</keyword>
<dbReference type="InterPro" id="IPR011600">
    <property type="entry name" value="Pept_C14_caspase"/>
</dbReference>
<dbReference type="InterPro" id="IPR029030">
    <property type="entry name" value="Caspase-like_dom_sf"/>
</dbReference>
<dbReference type="PANTHER" id="PTHR22576:SF37">
    <property type="entry name" value="MUCOSA-ASSOCIATED LYMPHOID TISSUE LYMPHOMA TRANSLOCATION PROTEIN 1"/>
    <property type="match status" value="1"/>
</dbReference>
<dbReference type="PROSITE" id="PS50208">
    <property type="entry name" value="CASPASE_P20"/>
    <property type="match status" value="1"/>
</dbReference>
<dbReference type="Gene3D" id="1.25.40.10">
    <property type="entry name" value="Tetratricopeptide repeat domain"/>
    <property type="match status" value="1"/>
</dbReference>
<dbReference type="PROSITE" id="PS50207">
    <property type="entry name" value="CASPASE_P10"/>
    <property type="match status" value="1"/>
</dbReference>
<feature type="domain" description="Caspase family p20" evidence="3">
    <location>
        <begin position="44"/>
        <end position="173"/>
    </location>
</feature>